<protein>
    <submittedName>
        <fullName evidence="2">Uncharacterized protein</fullName>
    </submittedName>
</protein>
<organism evidence="2 3">
    <name type="scientific">Armillaria gallica</name>
    <name type="common">Bulbous honey fungus</name>
    <name type="synonym">Armillaria bulbosa</name>
    <dbReference type="NCBI Taxonomy" id="47427"/>
    <lineage>
        <taxon>Eukaryota</taxon>
        <taxon>Fungi</taxon>
        <taxon>Dikarya</taxon>
        <taxon>Basidiomycota</taxon>
        <taxon>Agaricomycotina</taxon>
        <taxon>Agaricomycetes</taxon>
        <taxon>Agaricomycetidae</taxon>
        <taxon>Agaricales</taxon>
        <taxon>Marasmiineae</taxon>
        <taxon>Physalacriaceae</taxon>
        <taxon>Armillaria</taxon>
    </lineage>
</organism>
<name>A0A2H3D3F4_ARMGA</name>
<sequence>MLLRRISPPAVDSKHSNKQKQKEKQDSGQPVSLCTGDLQKGECYANMDYIIMSGTTSLGLQNIFVSYDITCQWNINFTTQNVEMPANQHLWEGVSLLCGVPKLHAKAHKLPSWSMKEMGPGSRHNTLDDHFSYHNFIKMISLGNMLHRWLVEAEIQVEAHRKYHVDFTNALPKPEYKTEWMAVVEEWDHDRSKPTPYLLVGKLKLLTVIHLVYEGQSVVYMLGIVLQIEQRREAATGTIKAEDDKL</sequence>
<gene>
    <name evidence="2" type="ORF">ARMGADRAFT_1038929</name>
</gene>
<dbReference type="InterPro" id="IPR040521">
    <property type="entry name" value="KDZ"/>
</dbReference>
<dbReference type="OMA" id="MAVVEEW"/>
<dbReference type="Proteomes" id="UP000217790">
    <property type="component" value="Unassembled WGS sequence"/>
</dbReference>
<proteinExistence type="predicted"/>
<evidence type="ECO:0000313" key="3">
    <source>
        <dbReference type="Proteomes" id="UP000217790"/>
    </source>
</evidence>
<dbReference type="OrthoDB" id="3257768at2759"/>
<reference evidence="3" key="1">
    <citation type="journal article" date="2017" name="Nat. Ecol. Evol.">
        <title>Genome expansion and lineage-specific genetic innovations in the forest pathogenic fungi Armillaria.</title>
        <authorList>
            <person name="Sipos G."/>
            <person name="Prasanna A.N."/>
            <person name="Walter M.C."/>
            <person name="O'Connor E."/>
            <person name="Balint B."/>
            <person name="Krizsan K."/>
            <person name="Kiss B."/>
            <person name="Hess J."/>
            <person name="Varga T."/>
            <person name="Slot J."/>
            <person name="Riley R."/>
            <person name="Boka B."/>
            <person name="Rigling D."/>
            <person name="Barry K."/>
            <person name="Lee J."/>
            <person name="Mihaltcheva S."/>
            <person name="LaButti K."/>
            <person name="Lipzen A."/>
            <person name="Waldron R."/>
            <person name="Moloney N.M."/>
            <person name="Sperisen C."/>
            <person name="Kredics L."/>
            <person name="Vagvoelgyi C."/>
            <person name="Patrignani A."/>
            <person name="Fitzpatrick D."/>
            <person name="Nagy I."/>
            <person name="Doyle S."/>
            <person name="Anderson J.B."/>
            <person name="Grigoriev I.V."/>
            <person name="Gueldener U."/>
            <person name="Muensterkoetter M."/>
            <person name="Nagy L.G."/>
        </authorList>
    </citation>
    <scope>NUCLEOTIDE SEQUENCE [LARGE SCALE GENOMIC DNA]</scope>
    <source>
        <strain evidence="3">Ar21-2</strain>
    </source>
</reference>
<dbReference type="AlphaFoldDB" id="A0A2H3D3F4"/>
<accession>A0A2H3D3F4</accession>
<dbReference type="STRING" id="47427.A0A2H3D3F4"/>
<evidence type="ECO:0000256" key="1">
    <source>
        <dbReference type="SAM" id="MobiDB-lite"/>
    </source>
</evidence>
<feature type="compositionally biased region" description="Basic and acidic residues" evidence="1">
    <location>
        <begin position="12"/>
        <end position="26"/>
    </location>
</feature>
<dbReference type="InParanoid" id="A0A2H3D3F4"/>
<feature type="region of interest" description="Disordered" evidence="1">
    <location>
        <begin position="1"/>
        <end position="32"/>
    </location>
</feature>
<evidence type="ECO:0000313" key="2">
    <source>
        <dbReference type="EMBL" id="PBK82046.1"/>
    </source>
</evidence>
<dbReference type="EMBL" id="KZ293722">
    <property type="protein sequence ID" value="PBK82046.1"/>
    <property type="molecule type" value="Genomic_DNA"/>
</dbReference>
<dbReference type="Pfam" id="PF18758">
    <property type="entry name" value="KDZ"/>
    <property type="match status" value="1"/>
</dbReference>
<keyword evidence="3" id="KW-1185">Reference proteome</keyword>